<dbReference type="PROSITE" id="PS51500">
    <property type="entry name" value="SIN"/>
    <property type="match status" value="1"/>
</dbReference>
<evidence type="ECO:0000313" key="2">
    <source>
        <dbReference type="EMBL" id="GGH78518.1"/>
    </source>
</evidence>
<dbReference type="AlphaFoldDB" id="A0A8J2ZUK1"/>
<name>A0A8J2ZUK1_9BACL</name>
<evidence type="ECO:0000259" key="1">
    <source>
        <dbReference type="PROSITE" id="PS51500"/>
    </source>
</evidence>
<dbReference type="InterPro" id="IPR036281">
    <property type="entry name" value="SinR/SinI_dimer_dom_sf"/>
</dbReference>
<dbReference type="Proteomes" id="UP000656813">
    <property type="component" value="Unassembled WGS sequence"/>
</dbReference>
<reference evidence="2" key="1">
    <citation type="journal article" date="2014" name="Int. J. Syst. Evol. Microbiol.">
        <title>Complete genome sequence of Corynebacterium casei LMG S-19264T (=DSM 44701T), isolated from a smear-ripened cheese.</title>
        <authorList>
            <consortium name="US DOE Joint Genome Institute (JGI-PGF)"/>
            <person name="Walter F."/>
            <person name="Albersmeier A."/>
            <person name="Kalinowski J."/>
            <person name="Ruckert C."/>
        </authorList>
    </citation>
    <scope>NUCLEOTIDE SEQUENCE</scope>
    <source>
        <strain evidence="2">CGMCC 1.12777</strain>
    </source>
</reference>
<gene>
    <name evidence="2" type="ORF">GCM10007096_12070</name>
</gene>
<dbReference type="SUPFAM" id="SSF47406">
    <property type="entry name" value="SinR repressor dimerisation domain-like"/>
    <property type="match status" value="1"/>
</dbReference>
<evidence type="ECO:0000313" key="3">
    <source>
        <dbReference type="Proteomes" id="UP000656813"/>
    </source>
</evidence>
<keyword evidence="3" id="KW-1185">Reference proteome</keyword>
<protein>
    <recommendedName>
        <fullName evidence="1">Sin domain-containing protein</fullName>
    </recommendedName>
</protein>
<dbReference type="GO" id="GO:0046983">
    <property type="term" value="F:protein dimerization activity"/>
    <property type="evidence" value="ECO:0007669"/>
    <property type="project" value="InterPro"/>
</dbReference>
<accession>A0A8J2ZUK1</accession>
<dbReference type="RefSeq" id="WP_188496493.1">
    <property type="nucleotide sequence ID" value="NZ_BMFV01000006.1"/>
</dbReference>
<comment type="caution">
    <text evidence="2">The sequence shown here is derived from an EMBL/GenBank/DDBJ whole genome shotgun (WGS) entry which is preliminary data.</text>
</comment>
<dbReference type="Pfam" id="PF08671">
    <property type="entry name" value="SinI"/>
    <property type="match status" value="1"/>
</dbReference>
<sequence>MHKLPVDTRIDCRTLDAEWVDLILDAKELGLTIDEIRTFLTFRSPHTLKRIENQKSTYLSE</sequence>
<dbReference type="EMBL" id="BMFV01000006">
    <property type="protein sequence ID" value="GGH78518.1"/>
    <property type="molecule type" value="Genomic_DNA"/>
</dbReference>
<dbReference type="GO" id="GO:0006355">
    <property type="term" value="P:regulation of DNA-templated transcription"/>
    <property type="evidence" value="ECO:0007669"/>
    <property type="project" value="InterPro"/>
</dbReference>
<proteinExistence type="predicted"/>
<organism evidence="2 3">
    <name type="scientific">Pullulanibacillus pueri</name>
    <dbReference type="NCBI Taxonomy" id="1437324"/>
    <lineage>
        <taxon>Bacteria</taxon>
        <taxon>Bacillati</taxon>
        <taxon>Bacillota</taxon>
        <taxon>Bacilli</taxon>
        <taxon>Bacillales</taxon>
        <taxon>Sporolactobacillaceae</taxon>
        <taxon>Pullulanibacillus</taxon>
    </lineage>
</organism>
<feature type="domain" description="Sin" evidence="1">
    <location>
        <begin position="6"/>
        <end position="44"/>
    </location>
</feature>
<dbReference type="InterPro" id="IPR010981">
    <property type="entry name" value="SinR/SinI_dimer_dom"/>
</dbReference>
<reference evidence="2" key="2">
    <citation type="submission" date="2020-09" db="EMBL/GenBank/DDBJ databases">
        <authorList>
            <person name="Sun Q."/>
            <person name="Zhou Y."/>
        </authorList>
    </citation>
    <scope>NUCLEOTIDE SEQUENCE</scope>
    <source>
        <strain evidence="2">CGMCC 1.12777</strain>
    </source>
</reference>